<dbReference type="InterPro" id="IPR008685">
    <property type="entry name" value="Centromere_Mis12"/>
</dbReference>
<evidence type="ECO:0000256" key="3">
    <source>
        <dbReference type="ARBA" id="ARBA00022454"/>
    </source>
</evidence>
<feature type="region of interest" description="Disordered" evidence="11">
    <location>
        <begin position="1"/>
        <end position="30"/>
    </location>
</feature>
<feature type="coiled-coil region" evidence="10">
    <location>
        <begin position="177"/>
        <end position="211"/>
    </location>
</feature>
<dbReference type="PANTHER" id="PTHR14527:SF2">
    <property type="entry name" value="PROTEIN MIS12 HOMOLOG"/>
    <property type="match status" value="1"/>
</dbReference>
<evidence type="ECO:0000256" key="8">
    <source>
        <dbReference type="ARBA" id="ARBA00023306"/>
    </source>
</evidence>
<feature type="compositionally biased region" description="Low complexity" evidence="11">
    <location>
        <begin position="297"/>
        <end position="309"/>
    </location>
</feature>
<keyword evidence="8" id="KW-0131">Cell cycle</keyword>
<proteinExistence type="inferred from homology"/>
<evidence type="ECO:0000256" key="11">
    <source>
        <dbReference type="SAM" id="MobiDB-lite"/>
    </source>
</evidence>
<dbReference type="Pfam" id="PF05859">
    <property type="entry name" value="Mis12"/>
    <property type="match status" value="1"/>
</dbReference>
<evidence type="ECO:0000256" key="1">
    <source>
        <dbReference type="ARBA" id="ARBA00004629"/>
    </source>
</evidence>
<comment type="subcellular location">
    <subcellularLocation>
        <location evidence="1">Chromosome</location>
        <location evidence="1">Centromere</location>
        <location evidence="1">Kinetochore</location>
    </subcellularLocation>
</comment>
<dbReference type="PANTHER" id="PTHR14527">
    <property type="entry name" value="PROTEIN MIS12 HOMOLOG"/>
    <property type="match status" value="1"/>
</dbReference>
<keyword evidence="4" id="KW-0132">Cell division</keyword>
<dbReference type="EMBL" id="CP141890">
    <property type="protein sequence ID" value="WRT70393.1"/>
    <property type="molecule type" value="Genomic_DNA"/>
</dbReference>
<protein>
    <recommendedName>
        <fullName evidence="14">Kinetochore protein Mis12/MTW1</fullName>
    </recommendedName>
</protein>
<evidence type="ECO:0000256" key="6">
    <source>
        <dbReference type="ARBA" id="ARBA00022838"/>
    </source>
</evidence>
<evidence type="ECO:0000313" key="12">
    <source>
        <dbReference type="EMBL" id="WRT70393.1"/>
    </source>
</evidence>
<keyword evidence="3" id="KW-0158">Chromosome</keyword>
<organism evidence="12 13">
    <name type="scientific">Kwoniella shivajii</name>
    <dbReference type="NCBI Taxonomy" id="564305"/>
    <lineage>
        <taxon>Eukaryota</taxon>
        <taxon>Fungi</taxon>
        <taxon>Dikarya</taxon>
        <taxon>Basidiomycota</taxon>
        <taxon>Agaricomycotina</taxon>
        <taxon>Tremellomycetes</taxon>
        <taxon>Tremellales</taxon>
        <taxon>Cryptococcaceae</taxon>
        <taxon>Kwoniella</taxon>
    </lineage>
</organism>
<evidence type="ECO:0000256" key="4">
    <source>
        <dbReference type="ARBA" id="ARBA00022618"/>
    </source>
</evidence>
<keyword evidence="5" id="KW-0498">Mitosis</keyword>
<keyword evidence="7 10" id="KW-0175">Coiled coil</keyword>
<keyword evidence="9" id="KW-0137">Centromere</keyword>
<evidence type="ECO:0000256" key="10">
    <source>
        <dbReference type="SAM" id="Coils"/>
    </source>
</evidence>
<comment type="similarity">
    <text evidence="2">Belongs to the mis12 family.</text>
</comment>
<feature type="region of interest" description="Disordered" evidence="11">
    <location>
        <begin position="296"/>
        <end position="322"/>
    </location>
</feature>
<evidence type="ECO:0000256" key="2">
    <source>
        <dbReference type="ARBA" id="ARBA00008643"/>
    </source>
</evidence>
<keyword evidence="13" id="KW-1185">Reference proteome</keyword>
<gene>
    <name evidence="12" type="ORF">IL334_007391</name>
</gene>
<keyword evidence="6" id="KW-0995">Kinetochore</keyword>
<evidence type="ECO:0008006" key="14">
    <source>
        <dbReference type="Google" id="ProtNLM"/>
    </source>
</evidence>
<name>A0ABZ1D9B6_9TREE</name>
<dbReference type="GeneID" id="87959521"/>
<evidence type="ECO:0000313" key="13">
    <source>
        <dbReference type="Proteomes" id="UP001329825"/>
    </source>
</evidence>
<feature type="compositionally biased region" description="Gly residues" evidence="11">
    <location>
        <begin position="310"/>
        <end position="320"/>
    </location>
</feature>
<accession>A0ABZ1D9B6</accession>
<evidence type="ECO:0000256" key="7">
    <source>
        <dbReference type="ARBA" id="ARBA00023054"/>
    </source>
</evidence>
<reference evidence="12 13" key="1">
    <citation type="submission" date="2024-01" db="EMBL/GenBank/DDBJ databases">
        <title>Comparative genomics of Cryptococcus and Kwoniella reveals pathogenesis evolution and contrasting modes of karyotype evolution via chromosome fusion or intercentromeric recombination.</title>
        <authorList>
            <person name="Coelho M.A."/>
            <person name="David-Palma M."/>
            <person name="Shea T."/>
            <person name="Bowers K."/>
            <person name="McGinley-Smith S."/>
            <person name="Mohammad A.W."/>
            <person name="Gnirke A."/>
            <person name="Yurkov A.M."/>
            <person name="Nowrousian M."/>
            <person name="Sun S."/>
            <person name="Cuomo C.A."/>
            <person name="Heitman J."/>
        </authorList>
    </citation>
    <scope>NUCLEOTIDE SEQUENCE [LARGE SCALE GENOMIC DNA]</scope>
    <source>
        <strain evidence="12">CBS 11374</strain>
    </source>
</reference>
<evidence type="ECO:0000256" key="5">
    <source>
        <dbReference type="ARBA" id="ARBA00022776"/>
    </source>
</evidence>
<evidence type="ECO:0000256" key="9">
    <source>
        <dbReference type="ARBA" id="ARBA00023328"/>
    </source>
</evidence>
<sequence>MPPTRSTHNKTPKKSIASSSKKTLDAIPPVDIPESITPGYTYKPLGEKKVLNEDERAKLIHELVGFYPRTLCHDITEAARSEVYSTVNSIEDWARSATGNNPKLETELATGLVALETLLESHIDKAFDKFTAWVLRNAFEFSPELQVVLPWQKGLDFQRGEYVSTDMGGQEGLDSSLDQMRLKVEQSRLLAQKLELAEKKLDKRLAIAKQRKNEVGFLKEIIDSAGLNPLPKPSSQLLPTLISLHTSLQPLEPISPTMPNFTSAAGPGAGIGEHTKAWELGRAAYLNWALNKVIPPSSTSASTSASTGTVLGGSTKGSGEGDILDRIEMDIKDVVGDQPLESEKILGNL</sequence>
<dbReference type="Proteomes" id="UP001329825">
    <property type="component" value="Chromosome 10"/>
</dbReference>
<dbReference type="RefSeq" id="XP_062795132.1">
    <property type="nucleotide sequence ID" value="XM_062939081.1"/>
</dbReference>